<keyword evidence="2" id="KW-0472">Membrane</keyword>
<dbReference type="InterPro" id="IPR006427">
    <property type="entry name" value="Portal_HK97"/>
</dbReference>
<dbReference type="Gene3D" id="3.30.1120.70">
    <property type="match status" value="1"/>
</dbReference>
<dbReference type="Pfam" id="PF04860">
    <property type="entry name" value="Phage_portal"/>
    <property type="match status" value="1"/>
</dbReference>
<evidence type="ECO:0000256" key="2">
    <source>
        <dbReference type="SAM" id="Phobius"/>
    </source>
</evidence>
<keyword evidence="2" id="KW-1133">Transmembrane helix</keyword>
<dbReference type="Gene3D" id="3.40.140.120">
    <property type="match status" value="1"/>
</dbReference>
<dbReference type="NCBIfam" id="TIGR01537">
    <property type="entry name" value="portal_HK97"/>
    <property type="match status" value="1"/>
</dbReference>
<proteinExistence type="predicted"/>
<accession>A0ABX5M881</accession>
<name>A0ABX5M881_9PROT</name>
<evidence type="ECO:0000313" key="3">
    <source>
        <dbReference type="EMBL" id="PXV82484.1"/>
    </source>
</evidence>
<evidence type="ECO:0000313" key="4">
    <source>
        <dbReference type="Proteomes" id="UP000247780"/>
    </source>
</evidence>
<keyword evidence="4" id="KW-1185">Reference proteome</keyword>
<comment type="caution">
    <text evidence="3">The sequence shown here is derived from an EMBL/GenBank/DDBJ whole genome shotgun (WGS) entry which is preliminary data.</text>
</comment>
<protein>
    <submittedName>
        <fullName evidence="3">HK97 family phage portal protein</fullName>
    </submittedName>
</protein>
<dbReference type="Proteomes" id="UP000247780">
    <property type="component" value="Unassembled WGS sequence"/>
</dbReference>
<feature type="transmembrane region" description="Helical" evidence="2">
    <location>
        <begin position="72"/>
        <end position="92"/>
    </location>
</feature>
<dbReference type="RefSeq" id="WP_011634523.1">
    <property type="nucleotide sequence ID" value="NZ_QICQ01000007.1"/>
</dbReference>
<feature type="region of interest" description="Disordered" evidence="1">
    <location>
        <begin position="405"/>
        <end position="430"/>
    </location>
</feature>
<organism evidence="3 4">
    <name type="scientific">Nitrosomonas eutropha</name>
    <dbReference type="NCBI Taxonomy" id="916"/>
    <lineage>
        <taxon>Bacteria</taxon>
        <taxon>Pseudomonadati</taxon>
        <taxon>Pseudomonadota</taxon>
        <taxon>Betaproteobacteria</taxon>
        <taxon>Nitrosomonadales</taxon>
        <taxon>Nitrosomonadaceae</taxon>
        <taxon>Nitrosomonas</taxon>
    </lineage>
</organism>
<sequence>MISWQEVQNKARTPGSVVLKQWMAQREATRIQNATHSLTDGTRGSELYSWLVDGLSSAGKPVNEQTALSVSAVYACIGIIGGAIASMPFHIYKRTEDGRERTTHDLWWFFNESPHPSWTASAFWEYIAQSRLFHGDAFARIHRASRLSPKIVSIEPLHPSAVTVEQVDGLLRYTIIDDDATLVTIDQGDMLHIPGIGFNGQRSISVLRHALRTSAGTALAADEYSASFFANSARPDFILTTDEKMSTDTINDLRSQWQAKYGGSARSHLPAVLQGGMKAQQLTMNSEDAQLLATRQFQVEDICRIFGVPPFMVGHQEKTSSWGQGIEQLGISFVKYTLQRHLRPIEQEINRKIWPRSAGYFAEFNTAGLERGDLKTRYEAYRVAIGRAGEPGFMTVNEARRIENMKPIPGGDQLHTGTNDGQNATATGAE</sequence>
<evidence type="ECO:0000256" key="1">
    <source>
        <dbReference type="SAM" id="MobiDB-lite"/>
    </source>
</evidence>
<keyword evidence="2" id="KW-0812">Transmembrane</keyword>
<dbReference type="Gene3D" id="1.20.1270.210">
    <property type="match status" value="1"/>
</dbReference>
<gene>
    <name evidence="3" type="ORF">C8R14_10756</name>
</gene>
<dbReference type="InterPro" id="IPR006944">
    <property type="entry name" value="Phage/GTA_portal"/>
</dbReference>
<dbReference type="EMBL" id="QICQ01000007">
    <property type="protein sequence ID" value="PXV82484.1"/>
    <property type="molecule type" value="Genomic_DNA"/>
</dbReference>
<feature type="compositionally biased region" description="Polar residues" evidence="1">
    <location>
        <begin position="415"/>
        <end position="430"/>
    </location>
</feature>
<reference evidence="3 4" key="1">
    <citation type="submission" date="2018-04" db="EMBL/GenBank/DDBJ databases">
        <title>Active sludge and wastewater microbial communities from Klosterneuburg, Austria.</title>
        <authorList>
            <person name="Wagner M."/>
        </authorList>
    </citation>
    <scope>NUCLEOTIDE SEQUENCE [LARGE SCALE GENOMIC DNA]</scope>
    <source>
        <strain evidence="3 4">Nm 57</strain>
    </source>
</reference>